<dbReference type="SUPFAM" id="SSF56112">
    <property type="entry name" value="Protein kinase-like (PK-like)"/>
    <property type="match status" value="1"/>
</dbReference>
<dbReference type="GO" id="GO:0000922">
    <property type="term" value="C:spindle pole"/>
    <property type="evidence" value="ECO:0007669"/>
    <property type="project" value="TreeGrafter"/>
</dbReference>
<dbReference type="SUPFAM" id="SSF82615">
    <property type="entry name" value="Polo-box domain"/>
    <property type="match status" value="2"/>
</dbReference>
<dbReference type="Proteomes" id="UP001165063">
    <property type="component" value="Unassembled WGS sequence"/>
</dbReference>
<dbReference type="Gene3D" id="3.30.200.20">
    <property type="entry name" value="Phosphorylase Kinase, domain 1"/>
    <property type="match status" value="1"/>
</dbReference>
<accession>A0A9W6YW74</accession>
<dbReference type="InterPro" id="IPR017441">
    <property type="entry name" value="Protein_kinase_ATP_BS"/>
</dbReference>
<dbReference type="PROSITE" id="PS00108">
    <property type="entry name" value="PROTEIN_KINASE_ST"/>
    <property type="match status" value="1"/>
</dbReference>
<dbReference type="InterPro" id="IPR033695">
    <property type="entry name" value="POLO_box_2"/>
</dbReference>
<evidence type="ECO:0000256" key="5">
    <source>
        <dbReference type="ARBA" id="ARBA00022777"/>
    </source>
</evidence>
<keyword evidence="3" id="KW-0677">Repeat</keyword>
<feature type="compositionally biased region" description="Polar residues" evidence="9">
    <location>
        <begin position="1"/>
        <end position="19"/>
    </location>
</feature>
<sequence length="647" mass="73889">MNTGRALQSLNGAQLNSKAVHQHAPGLKTPVKSGVTKPDTKHKKKKEKLSALCKTPPSVVKTRSGRGYRRGSFLGEGGFARCFQMKDESGKIFAAKTVAKASIKNEKTKTKLLSEIKIHKSMSHPNIVQFVDCFEDEVNVYILLEICPNQSLMDLLKNRKLLSEPEVRYFMVQIIGAIKYLHRRRVVHRDLKLGNIFFDPEMNLKIGDFGLATIISSPDKKRYTICGTPNYIAPEVLGGKNVGHSFEVDVWAVGIMMHALLFGKPPFQAKDVQVIYERIKKNEYGFPEESTVSEEARDLITDILCTDPAERPTLDEILEHEWFQAGPFPRTITVDSLTKKPRQFAYITKEESIINFNLCKQQVGINAAPKRPVEILKTDLESEKPKALLPNSLSPNNTKSKYREINSPKYLNKVNNKLATAHQENKMIALLDDTLSATIDNIKQVEARRLSTLTETDKPVLVSKWVDYSNKHGFSYQLSNGCTGFLFNDGHSLLKAQEAKNYIRVKASTEIGWTTTKFTGFKNELSKEIEIVEFFERYMSKHLSDVSSAGAKVFKNRDVFLRRYSREENYLMFELSNGSYQFNFKDHHKIVLSEFGLFITHITPNKQIETLPLRYVLDNGNFYEHPDEYFEVKYDFMKQALRQKLTV</sequence>
<dbReference type="GO" id="GO:0000776">
    <property type="term" value="C:kinetochore"/>
    <property type="evidence" value="ECO:0007669"/>
    <property type="project" value="TreeGrafter"/>
</dbReference>
<evidence type="ECO:0000256" key="9">
    <source>
        <dbReference type="SAM" id="MobiDB-lite"/>
    </source>
</evidence>
<dbReference type="Gene3D" id="3.30.1120.30">
    <property type="entry name" value="POLO box domain"/>
    <property type="match status" value="2"/>
</dbReference>
<dbReference type="InterPro" id="IPR008271">
    <property type="entry name" value="Ser/Thr_kinase_AS"/>
</dbReference>
<keyword evidence="1 8" id="KW-0723">Serine/threonine-protein kinase</keyword>
<dbReference type="GO" id="GO:0005816">
    <property type="term" value="C:spindle pole body"/>
    <property type="evidence" value="ECO:0007669"/>
    <property type="project" value="TreeGrafter"/>
</dbReference>
<feature type="domain" description="Protein kinase" evidence="10">
    <location>
        <begin position="68"/>
        <end position="323"/>
    </location>
</feature>
<dbReference type="SMART" id="SM00220">
    <property type="entry name" value="S_TKc"/>
    <property type="match status" value="1"/>
</dbReference>
<dbReference type="FunFam" id="3.30.200.20:FF:000091">
    <property type="entry name" value="Serine/threonine-protein kinase PLK"/>
    <property type="match status" value="1"/>
</dbReference>
<feature type="domain" description="POLO box" evidence="11">
    <location>
        <begin position="560"/>
        <end position="646"/>
    </location>
</feature>
<dbReference type="GO" id="GO:0005737">
    <property type="term" value="C:cytoplasm"/>
    <property type="evidence" value="ECO:0007669"/>
    <property type="project" value="TreeGrafter"/>
</dbReference>
<dbReference type="GO" id="GO:0004674">
    <property type="term" value="F:protein serine/threonine kinase activity"/>
    <property type="evidence" value="ECO:0007669"/>
    <property type="project" value="UniProtKB-KW"/>
</dbReference>
<proteinExistence type="inferred from homology"/>
<dbReference type="PANTHER" id="PTHR24345:SF0">
    <property type="entry name" value="CELL CYCLE SERINE_THREONINE-PROTEIN KINASE CDC5_MSD2"/>
    <property type="match status" value="1"/>
</dbReference>
<dbReference type="CDD" id="cd13117">
    <property type="entry name" value="POLO_box_2"/>
    <property type="match status" value="1"/>
</dbReference>
<dbReference type="EC" id="2.7.11.21" evidence="8"/>
<evidence type="ECO:0000256" key="6">
    <source>
        <dbReference type="ARBA" id="ARBA00022840"/>
    </source>
</evidence>
<organism evidence="12 13">
    <name type="scientific">Ambrosiozyma monospora</name>
    <name type="common">Yeast</name>
    <name type="synonym">Endomycopsis monosporus</name>
    <dbReference type="NCBI Taxonomy" id="43982"/>
    <lineage>
        <taxon>Eukaryota</taxon>
        <taxon>Fungi</taxon>
        <taxon>Dikarya</taxon>
        <taxon>Ascomycota</taxon>
        <taxon>Saccharomycotina</taxon>
        <taxon>Pichiomycetes</taxon>
        <taxon>Pichiales</taxon>
        <taxon>Pichiaceae</taxon>
        <taxon>Ambrosiozyma</taxon>
    </lineage>
</organism>
<gene>
    <name evidence="12" type="ORF">Amon01_000375000</name>
</gene>
<evidence type="ECO:0000256" key="2">
    <source>
        <dbReference type="ARBA" id="ARBA00022679"/>
    </source>
</evidence>
<dbReference type="PANTHER" id="PTHR24345">
    <property type="entry name" value="SERINE/THREONINE-PROTEIN KINASE PLK"/>
    <property type="match status" value="1"/>
</dbReference>
<dbReference type="FunFam" id="1.10.510.10:FF:000647">
    <property type="entry name" value="Serine/threonine-protein kinase"/>
    <property type="match status" value="1"/>
</dbReference>
<dbReference type="PROSITE" id="PS50011">
    <property type="entry name" value="PROTEIN_KINASE_DOM"/>
    <property type="match status" value="1"/>
</dbReference>
<comment type="caution">
    <text evidence="12">The sequence shown here is derived from an EMBL/GenBank/DDBJ whole genome shotgun (WGS) entry which is preliminary data.</text>
</comment>
<dbReference type="InterPro" id="IPR036947">
    <property type="entry name" value="POLO_box_dom_sf"/>
</dbReference>
<dbReference type="GO" id="GO:0007052">
    <property type="term" value="P:mitotic spindle organization"/>
    <property type="evidence" value="ECO:0007669"/>
    <property type="project" value="TreeGrafter"/>
</dbReference>
<dbReference type="GO" id="GO:0005634">
    <property type="term" value="C:nucleus"/>
    <property type="evidence" value="ECO:0007669"/>
    <property type="project" value="TreeGrafter"/>
</dbReference>
<reference evidence="12" key="1">
    <citation type="submission" date="2023-04" db="EMBL/GenBank/DDBJ databases">
        <title>Ambrosiozyma monospora NBRC 1965.</title>
        <authorList>
            <person name="Ichikawa N."/>
            <person name="Sato H."/>
            <person name="Tonouchi N."/>
        </authorList>
    </citation>
    <scope>NUCLEOTIDE SEQUENCE</scope>
    <source>
        <strain evidence="12">NBRC 1965</strain>
    </source>
</reference>
<dbReference type="InterPro" id="IPR011009">
    <property type="entry name" value="Kinase-like_dom_sf"/>
</dbReference>
<dbReference type="InterPro" id="IPR000719">
    <property type="entry name" value="Prot_kinase_dom"/>
</dbReference>
<dbReference type="PROSITE" id="PS50078">
    <property type="entry name" value="POLO_BOX"/>
    <property type="match status" value="2"/>
</dbReference>
<feature type="region of interest" description="Disordered" evidence="9">
    <location>
        <begin position="1"/>
        <end position="49"/>
    </location>
</feature>
<evidence type="ECO:0000256" key="7">
    <source>
        <dbReference type="PROSITE-ProRule" id="PRU10141"/>
    </source>
</evidence>
<dbReference type="GO" id="GO:0030447">
    <property type="term" value="P:filamentous growth"/>
    <property type="evidence" value="ECO:0007669"/>
    <property type="project" value="UniProtKB-ARBA"/>
</dbReference>
<evidence type="ECO:0000259" key="10">
    <source>
        <dbReference type="PROSITE" id="PS50011"/>
    </source>
</evidence>
<dbReference type="InterPro" id="IPR000959">
    <property type="entry name" value="POLO_box_dom"/>
</dbReference>
<evidence type="ECO:0000256" key="3">
    <source>
        <dbReference type="ARBA" id="ARBA00022737"/>
    </source>
</evidence>
<protein>
    <recommendedName>
        <fullName evidence="8">Serine/threonine-protein kinase</fullName>
        <ecNumber evidence="8">2.7.11.21</ecNumber>
    </recommendedName>
</protein>
<evidence type="ECO:0000256" key="4">
    <source>
        <dbReference type="ARBA" id="ARBA00022741"/>
    </source>
</evidence>
<dbReference type="Gene3D" id="1.10.510.10">
    <property type="entry name" value="Transferase(Phosphotransferase) domain 1"/>
    <property type="match status" value="1"/>
</dbReference>
<dbReference type="Pfam" id="PF00069">
    <property type="entry name" value="Pkinase"/>
    <property type="match status" value="1"/>
</dbReference>
<keyword evidence="5 8" id="KW-0418">Kinase</keyword>
<feature type="binding site" evidence="7">
    <location>
        <position position="100"/>
    </location>
    <ligand>
        <name>ATP</name>
        <dbReference type="ChEBI" id="CHEBI:30616"/>
    </ligand>
</feature>
<keyword evidence="2 8" id="KW-0808">Transferase</keyword>
<dbReference type="GO" id="GO:0005524">
    <property type="term" value="F:ATP binding"/>
    <property type="evidence" value="ECO:0007669"/>
    <property type="project" value="UniProtKB-UniRule"/>
</dbReference>
<dbReference type="InterPro" id="IPR033701">
    <property type="entry name" value="POLO_box_1"/>
</dbReference>
<evidence type="ECO:0000256" key="8">
    <source>
        <dbReference type="RuleBase" id="RU361162"/>
    </source>
</evidence>
<name>A0A9W6YW74_AMBMO</name>
<dbReference type="EMBL" id="BSXU01001658">
    <property type="protein sequence ID" value="GMG29695.1"/>
    <property type="molecule type" value="Genomic_DNA"/>
</dbReference>
<dbReference type="Pfam" id="PF00659">
    <property type="entry name" value="POLO_box"/>
    <property type="match status" value="2"/>
</dbReference>
<keyword evidence="6 7" id="KW-0067">ATP-binding</keyword>
<feature type="domain" description="POLO box" evidence="11">
    <location>
        <begin position="461"/>
        <end position="541"/>
    </location>
</feature>
<evidence type="ECO:0000259" key="11">
    <source>
        <dbReference type="PROSITE" id="PS50078"/>
    </source>
</evidence>
<dbReference type="CDD" id="cd13118">
    <property type="entry name" value="POLO_box_1"/>
    <property type="match status" value="1"/>
</dbReference>
<comment type="similarity">
    <text evidence="8">Belongs to the protein kinase superfamily. Ser/Thr protein kinase family. CDC5/Polo subfamily.</text>
</comment>
<evidence type="ECO:0000256" key="1">
    <source>
        <dbReference type="ARBA" id="ARBA00022527"/>
    </source>
</evidence>
<evidence type="ECO:0000313" key="12">
    <source>
        <dbReference type="EMBL" id="GMG29695.1"/>
    </source>
</evidence>
<keyword evidence="13" id="KW-1185">Reference proteome</keyword>
<comment type="catalytic activity">
    <reaction evidence="8">
        <text>L-threonyl-[protein] + ATP = O-phospho-L-threonyl-[protein] + ADP + H(+)</text>
        <dbReference type="Rhea" id="RHEA:46608"/>
        <dbReference type="Rhea" id="RHEA-COMP:11060"/>
        <dbReference type="Rhea" id="RHEA-COMP:11605"/>
        <dbReference type="ChEBI" id="CHEBI:15378"/>
        <dbReference type="ChEBI" id="CHEBI:30013"/>
        <dbReference type="ChEBI" id="CHEBI:30616"/>
        <dbReference type="ChEBI" id="CHEBI:61977"/>
        <dbReference type="ChEBI" id="CHEBI:456216"/>
        <dbReference type="EC" id="2.7.11.21"/>
    </reaction>
</comment>
<keyword evidence="4 7" id="KW-0547">Nucleotide-binding</keyword>
<dbReference type="OrthoDB" id="408964at2759"/>
<dbReference type="AlphaFoldDB" id="A0A9W6YW74"/>
<evidence type="ECO:0000313" key="13">
    <source>
        <dbReference type="Proteomes" id="UP001165063"/>
    </source>
</evidence>
<dbReference type="CDD" id="cd14099">
    <property type="entry name" value="STKc_PLK"/>
    <property type="match status" value="1"/>
</dbReference>
<dbReference type="PROSITE" id="PS00107">
    <property type="entry name" value="PROTEIN_KINASE_ATP"/>
    <property type="match status" value="1"/>
</dbReference>